<dbReference type="Proteomes" id="UP000503313">
    <property type="component" value="Chromosome"/>
</dbReference>
<organism evidence="1 2">
    <name type="scientific">Arcobacter defluvii</name>
    <dbReference type="NCBI Taxonomy" id="873191"/>
    <lineage>
        <taxon>Bacteria</taxon>
        <taxon>Pseudomonadati</taxon>
        <taxon>Campylobacterota</taxon>
        <taxon>Epsilonproteobacteria</taxon>
        <taxon>Campylobacterales</taxon>
        <taxon>Arcobacteraceae</taxon>
        <taxon>Arcobacter</taxon>
    </lineage>
</organism>
<dbReference type="RefSeq" id="WP_129011261.1">
    <property type="nucleotide sequence ID" value="NZ_CP053835.1"/>
</dbReference>
<dbReference type="AlphaFoldDB" id="A0AAE7BHR9"/>
<reference evidence="1 2" key="1">
    <citation type="submission" date="2020-05" db="EMBL/GenBank/DDBJ databases">
        <title>Complete genome sequencing of Campylobacter and Arcobacter type strains.</title>
        <authorList>
            <person name="Miller W.G."/>
            <person name="Yee E."/>
        </authorList>
    </citation>
    <scope>NUCLEOTIDE SEQUENCE [LARGE SCALE GENOMIC DNA]</scope>
    <source>
        <strain evidence="1 2">LMG 25694</strain>
    </source>
</reference>
<dbReference type="EMBL" id="CP053835">
    <property type="protein sequence ID" value="QKF78237.1"/>
    <property type="molecule type" value="Genomic_DNA"/>
</dbReference>
<protein>
    <submittedName>
        <fullName evidence="1">Uncharacterized protein</fullName>
    </submittedName>
</protein>
<proteinExistence type="predicted"/>
<keyword evidence="2" id="KW-1185">Reference proteome</keyword>
<gene>
    <name evidence="1" type="ORF">ADFLV_2229</name>
</gene>
<dbReference type="KEGG" id="adz:ADFLV_2229"/>
<evidence type="ECO:0000313" key="2">
    <source>
        <dbReference type="Proteomes" id="UP000503313"/>
    </source>
</evidence>
<sequence>MRRLNRSIDSVSTIPKTINQKLVNSYRTKLFLKIKDSFERNKKSLKNDEFLFITVLKPMNNFWFRPIQGA</sequence>
<evidence type="ECO:0000313" key="1">
    <source>
        <dbReference type="EMBL" id="QKF78237.1"/>
    </source>
</evidence>
<accession>A0AAE7BHR9</accession>
<name>A0AAE7BHR9_9BACT</name>